<dbReference type="NCBIfam" id="TIGR00040">
    <property type="entry name" value="yfcE"/>
    <property type="match status" value="1"/>
</dbReference>
<dbReference type="Gene3D" id="3.60.21.10">
    <property type="match status" value="1"/>
</dbReference>
<comment type="similarity">
    <text evidence="1 2">Belongs to the metallophosphoesterase superfamily. YfcE family.</text>
</comment>
<sequence>MKIAIISDIHDNLVNLNKFLNWIKKNKIESVICCGDITNNETLNELAKFSGAIYMVSGNIKLFDDEHVPQHKNIKYFDKIGIFEIENKIIGLCHEPFYIDKILKEKKCDIVFYGHTHRPWEDNKNNVKCINPGTLSATFQRATFAVWNTKTEIIELKILDIL</sequence>
<feature type="domain" description="Calcineurin-like phosphoesterase" evidence="3">
    <location>
        <begin position="1"/>
        <end position="151"/>
    </location>
</feature>
<proteinExistence type="inferred from homology"/>
<dbReference type="InterPro" id="IPR000979">
    <property type="entry name" value="Phosphodiesterase_MJ0936/Vps29"/>
</dbReference>
<reference evidence="4 5" key="1">
    <citation type="journal article" date="2016" name="Nat. Commun.">
        <title>Thousands of microbial genomes shed light on interconnected biogeochemical processes in an aquifer system.</title>
        <authorList>
            <person name="Anantharaman K."/>
            <person name="Brown C.T."/>
            <person name="Hug L.A."/>
            <person name="Sharon I."/>
            <person name="Castelle C.J."/>
            <person name="Probst A.J."/>
            <person name="Thomas B.C."/>
            <person name="Singh A."/>
            <person name="Wilkins M.J."/>
            <person name="Karaoz U."/>
            <person name="Brodie E.L."/>
            <person name="Williams K.H."/>
            <person name="Hubbard S.S."/>
            <person name="Banfield J.F."/>
        </authorList>
    </citation>
    <scope>NUCLEOTIDE SEQUENCE [LARGE SCALE GENOMIC DNA]</scope>
</reference>
<dbReference type="GO" id="GO:0016787">
    <property type="term" value="F:hydrolase activity"/>
    <property type="evidence" value="ECO:0007669"/>
    <property type="project" value="UniProtKB-UniRule"/>
</dbReference>
<protein>
    <recommendedName>
        <fullName evidence="2">Phosphoesterase</fullName>
        <ecNumber evidence="2">3.1.4.-</ecNumber>
    </recommendedName>
</protein>
<dbReference type="InterPro" id="IPR029052">
    <property type="entry name" value="Metallo-depent_PP-like"/>
</dbReference>
<dbReference type="AlphaFoldDB" id="A0A1F5TQE5"/>
<dbReference type="PANTHER" id="PTHR43165:SF1">
    <property type="entry name" value="PHOSPHODIESTERASE MJ0936"/>
    <property type="match status" value="1"/>
</dbReference>
<comment type="cofactor">
    <cofactor evidence="2">
        <name>a divalent metal cation</name>
        <dbReference type="ChEBI" id="CHEBI:60240"/>
    </cofactor>
</comment>
<gene>
    <name evidence="4" type="ORF">A2531_01380</name>
</gene>
<evidence type="ECO:0000313" key="5">
    <source>
        <dbReference type="Proteomes" id="UP000177579"/>
    </source>
</evidence>
<comment type="caution">
    <text evidence="4">The sequence shown here is derived from an EMBL/GenBank/DDBJ whole genome shotgun (WGS) entry which is preliminary data.</text>
</comment>
<evidence type="ECO:0000259" key="3">
    <source>
        <dbReference type="Pfam" id="PF12850"/>
    </source>
</evidence>
<dbReference type="InterPro" id="IPR053193">
    <property type="entry name" value="MetalloPDE_YfcE-like"/>
</dbReference>
<dbReference type="PANTHER" id="PTHR43165">
    <property type="entry name" value="METALLOPHOSPHOESTERASE"/>
    <property type="match status" value="1"/>
</dbReference>
<dbReference type="Pfam" id="PF12850">
    <property type="entry name" value="Metallophos_2"/>
    <property type="match status" value="1"/>
</dbReference>
<dbReference type="Proteomes" id="UP000177579">
    <property type="component" value="Unassembled WGS sequence"/>
</dbReference>
<organism evidence="4 5">
    <name type="scientific">Candidatus Falkowbacteria bacterium RIFOXYD2_FULL_34_120</name>
    <dbReference type="NCBI Taxonomy" id="1798007"/>
    <lineage>
        <taxon>Bacteria</taxon>
        <taxon>Candidatus Falkowiibacteriota</taxon>
    </lineage>
</organism>
<dbReference type="GO" id="GO:0046872">
    <property type="term" value="F:metal ion binding"/>
    <property type="evidence" value="ECO:0007669"/>
    <property type="project" value="UniProtKB-KW"/>
</dbReference>
<evidence type="ECO:0000313" key="4">
    <source>
        <dbReference type="EMBL" id="OGF41155.1"/>
    </source>
</evidence>
<accession>A0A1F5TQE5</accession>
<evidence type="ECO:0000256" key="1">
    <source>
        <dbReference type="ARBA" id="ARBA00008950"/>
    </source>
</evidence>
<dbReference type="SUPFAM" id="SSF56300">
    <property type="entry name" value="Metallo-dependent phosphatases"/>
    <property type="match status" value="1"/>
</dbReference>
<name>A0A1F5TQE5_9BACT</name>
<keyword evidence="2" id="KW-0479">Metal-binding</keyword>
<evidence type="ECO:0000256" key="2">
    <source>
        <dbReference type="RuleBase" id="RU362039"/>
    </source>
</evidence>
<dbReference type="EMBL" id="MFGO01000013">
    <property type="protein sequence ID" value="OGF41155.1"/>
    <property type="molecule type" value="Genomic_DNA"/>
</dbReference>
<dbReference type="EC" id="3.1.4.-" evidence="2"/>
<dbReference type="InterPro" id="IPR024654">
    <property type="entry name" value="Calcineurin-like_PHP_lpxH"/>
</dbReference>